<protein>
    <submittedName>
        <fullName evidence="2">Stage III sporulation protein AE</fullName>
    </submittedName>
</protein>
<dbReference type="Pfam" id="PF09546">
    <property type="entry name" value="Spore_III_AE"/>
    <property type="match status" value="1"/>
</dbReference>
<proteinExistence type="predicted"/>
<evidence type="ECO:0000313" key="2">
    <source>
        <dbReference type="EMBL" id="SHH54314.1"/>
    </source>
</evidence>
<dbReference type="EMBL" id="FQXR01000003">
    <property type="protein sequence ID" value="SHH54314.1"/>
    <property type="molecule type" value="Genomic_DNA"/>
</dbReference>
<dbReference type="Proteomes" id="UP000184389">
    <property type="component" value="Unassembled WGS sequence"/>
</dbReference>
<name>A0A1M5TUA5_9FIRM</name>
<dbReference type="NCBIfam" id="TIGR02829">
    <property type="entry name" value="spore_III_AE"/>
    <property type="match status" value="1"/>
</dbReference>
<dbReference type="AlphaFoldDB" id="A0A1M5TUA5"/>
<feature type="transmembrane region" description="Helical" evidence="1">
    <location>
        <begin position="171"/>
        <end position="192"/>
    </location>
</feature>
<feature type="transmembrane region" description="Helical" evidence="1">
    <location>
        <begin position="199"/>
        <end position="223"/>
    </location>
</feature>
<accession>A0A1M5TUA5</accession>
<keyword evidence="1" id="KW-0812">Transmembrane</keyword>
<dbReference type="OrthoDB" id="1706761at2"/>
<feature type="transmembrane region" description="Helical" evidence="1">
    <location>
        <begin position="312"/>
        <end position="342"/>
    </location>
</feature>
<dbReference type="STRING" id="1123281.SAMN02745180_00432"/>
<feature type="transmembrane region" description="Helical" evidence="1">
    <location>
        <begin position="134"/>
        <end position="159"/>
    </location>
</feature>
<keyword evidence="1" id="KW-1133">Transmembrane helix</keyword>
<feature type="transmembrane region" description="Helical" evidence="1">
    <location>
        <begin position="362"/>
        <end position="383"/>
    </location>
</feature>
<reference evidence="2 3" key="1">
    <citation type="submission" date="2016-11" db="EMBL/GenBank/DDBJ databases">
        <authorList>
            <person name="Jaros S."/>
            <person name="Januszkiewicz K."/>
            <person name="Wedrychowicz H."/>
        </authorList>
    </citation>
    <scope>NUCLEOTIDE SEQUENCE [LARGE SCALE GENOMIC DNA]</scope>
    <source>
        <strain evidence="2 3">DSM 13106</strain>
    </source>
</reference>
<feature type="transmembrane region" description="Helical" evidence="1">
    <location>
        <begin position="103"/>
        <end position="122"/>
    </location>
</feature>
<evidence type="ECO:0000256" key="1">
    <source>
        <dbReference type="SAM" id="Phobius"/>
    </source>
</evidence>
<dbReference type="RefSeq" id="WP_072742980.1">
    <property type="nucleotide sequence ID" value="NZ_FQXR01000003.1"/>
</dbReference>
<dbReference type="InterPro" id="IPR014194">
    <property type="entry name" value="Spore_III_AE"/>
</dbReference>
<sequence>MKNKRTVIFIMLLVIFLPIHGYGDEIQSKDENLGFIMEQFESLNLKELEETIADLENESFKYFPEINLKEFISSTIKGERTINSTDILKGIGKLFFNEVIDNLSLLIQILAITIMCAVLTNLQTSFEKDTVGELAYYICYILITTIVIKSFATIMVLGQSTVDKMVNFMEIILPILLTMLVAVGGTTTNALFHPMVLGTVNIIGILIKDVIFPLIFFSFIVGIISRISEKVQFTKLSELMRQIVVTILGVALTIFIGIMSVYGVASKVDGVTARTAKFAVDKFIPVVGKFLSDAMDTVVGCSLILKNAVGGIGLFTLFLICIIPTIQIVALIFIYKVLIVLIEPISTMRIGDSLNEVSKSLVLILVSIISVSMMFFITITIIVEAGNISMMLR</sequence>
<gene>
    <name evidence="2" type="ORF">SAMN02745180_00432</name>
</gene>
<feature type="transmembrane region" description="Helical" evidence="1">
    <location>
        <begin position="243"/>
        <end position="265"/>
    </location>
</feature>
<evidence type="ECO:0000313" key="3">
    <source>
        <dbReference type="Proteomes" id="UP000184389"/>
    </source>
</evidence>
<organism evidence="2 3">
    <name type="scientific">Sporanaerobacter acetigenes DSM 13106</name>
    <dbReference type="NCBI Taxonomy" id="1123281"/>
    <lineage>
        <taxon>Bacteria</taxon>
        <taxon>Bacillati</taxon>
        <taxon>Bacillota</taxon>
        <taxon>Tissierellia</taxon>
        <taxon>Tissierellales</taxon>
        <taxon>Sporanaerobacteraceae</taxon>
        <taxon>Sporanaerobacter</taxon>
    </lineage>
</organism>
<keyword evidence="3" id="KW-1185">Reference proteome</keyword>
<keyword evidence="1" id="KW-0472">Membrane</keyword>